<dbReference type="InterPro" id="IPR001969">
    <property type="entry name" value="Aspartic_peptidase_AS"/>
</dbReference>
<dbReference type="GO" id="GO:0004190">
    <property type="term" value="F:aspartic-type endopeptidase activity"/>
    <property type="evidence" value="ECO:0007669"/>
    <property type="project" value="InterPro"/>
</dbReference>
<evidence type="ECO:0000256" key="6">
    <source>
        <dbReference type="ARBA" id="ARBA00022801"/>
    </source>
</evidence>
<dbReference type="Gene3D" id="3.30.420.10">
    <property type="entry name" value="Ribonuclease H-like superfamily/Ribonuclease H"/>
    <property type="match status" value="1"/>
</dbReference>
<dbReference type="InterPro" id="IPR043502">
    <property type="entry name" value="DNA/RNA_pol_sf"/>
</dbReference>
<feature type="compositionally biased region" description="Basic residues" evidence="9">
    <location>
        <begin position="48"/>
        <end position="61"/>
    </location>
</feature>
<evidence type="ECO:0000313" key="13">
    <source>
        <dbReference type="Proteomes" id="UP000250235"/>
    </source>
</evidence>
<dbReference type="InterPro" id="IPR000477">
    <property type="entry name" value="RT_dom"/>
</dbReference>
<dbReference type="EMBL" id="KQ993055">
    <property type="protein sequence ID" value="KZV49400.1"/>
    <property type="molecule type" value="Genomic_DNA"/>
</dbReference>
<name>A0A2Z7CQP5_9LAMI</name>
<dbReference type="CDD" id="cd00303">
    <property type="entry name" value="retropepsin_like"/>
    <property type="match status" value="1"/>
</dbReference>
<keyword evidence="13" id="KW-1185">Reference proteome</keyword>
<reference evidence="12 13" key="1">
    <citation type="journal article" date="2015" name="Proc. Natl. Acad. Sci. U.S.A.">
        <title>The resurrection genome of Boea hygrometrica: A blueprint for survival of dehydration.</title>
        <authorList>
            <person name="Xiao L."/>
            <person name="Yang G."/>
            <person name="Zhang L."/>
            <person name="Yang X."/>
            <person name="Zhao S."/>
            <person name="Ji Z."/>
            <person name="Zhou Q."/>
            <person name="Hu M."/>
            <person name="Wang Y."/>
            <person name="Chen M."/>
            <person name="Xu Y."/>
            <person name="Jin H."/>
            <person name="Xiao X."/>
            <person name="Hu G."/>
            <person name="Bao F."/>
            <person name="Hu Y."/>
            <person name="Wan P."/>
            <person name="Li L."/>
            <person name="Deng X."/>
            <person name="Kuang T."/>
            <person name="Xiang C."/>
            <person name="Zhu J.K."/>
            <person name="Oliver M.J."/>
            <person name="He Y."/>
        </authorList>
    </citation>
    <scope>NUCLEOTIDE SEQUENCE [LARGE SCALE GENOMIC DNA]</scope>
    <source>
        <strain evidence="13">cv. XS01</strain>
    </source>
</reference>
<dbReference type="CDD" id="cd09274">
    <property type="entry name" value="RNase_HI_RT_Ty3"/>
    <property type="match status" value="1"/>
</dbReference>
<protein>
    <recommendedName>
        <fullName evidence="1">RNA-directed DNA polymerase</fullName>
        <ecNumber evidence="1">2.7.7.49</ecNumber>
    </recommendedName>
</protein>
<dbReference type="FunFam" id="3.10.20.370:FF:000001">
    <property type="entry name" value="Retrovirus-related Pol polyprotein from transposon 17.6-like protein"/>
    <property type="match status" value="1"/>
</dbReference>
<feature type="domain" description="Reverse transcriptase" evidence="11">
    <location>
        <begin position="415"/>
        <end position="594"/>
    </location>
</feature>
<dbReference type="PANTHER" id="PTHR37984:SF5">
    <property type="entry name" value="PROTEIN NYNRIN-LIKE"/>
    <property type="match status" value="1"/>
</dbReference>
<feature type="region of interest" description="Disordered" evidence="9">
    <location>
        <begin position="1"/>
        <end position="75"/>
    </location>
</feature>
<keyword evidence="6" id="KW-0378">Hydrolase</keyword>
<dbReference type="InterPro" id="IPR043128">
    <property type="entry name" value="Rev_trsase/Diguanyl_cyclase"/>
</dbReference>
<dbReference type="GO" id="GO:0004519">
    <property type="term" value="F:endonuclease activity"/>
    <property type="evidence" value="ECO:0007669"/>
    <property type="project" value="UniProtKB-KW"/>
</dbReference>
<dbReference type="InterPro" id="IPR001878">
    <property type="entry name" value="Znf_CCHC"/>
</dbReference>
<dbReference type="PROSITE" id="PS00141">
    <property type="entry name" value="ASP_PROTEASE"/>
    <property type="match status" value="1"/>
</dbReference>
<dbReference type="AlphaFoldDB" id="A0A2Z7CQP5"/>
<evidence type="ECO:0000256" key="9">
    <source>
        <dbReference type="SAM" id="MobiDB-lite"/>
    </source>
</evidence>
<evidence type="ECO:0000256" key="4">
    <source>
        <dbReference type="ARBA" id="ARBA00022722"/>
    </source>
</evidence>
<evidence type="ECO:0000259" key="10">
    <source>
        <dbReference type="PROSITE" id="PS50158"/>
    </source>
</evidence>
<dbReference type="FunFam" id="3.30.70.270:FF:000026">
    <property type="entry name" value="Transposon Ty3-G Gag-Pol polyprotein"/>
    <property type="match status" value="1"/>
</dbReference>
<keyword evidence="2" id="KW-0808">Transferase</keyword>
<dbReference type="PANTHER" id="PTHR37984">
    <property type="entry name" value="PROTEIN CBG26694"/>
    <property type="match status" value="1"/>
</dbReference>
<dbReference type="OrthoDB" id="909637at2759"/>
<evidence type="ECO:0000256" key="2">
    <source>
        <dbReference type="ARBA" id="ARBA00022679"/>
    </source>
</evidence>
<keyword evidence="7" id="KW-0695">RNA-directed DNA polymerase</keyword>
<feature type="compositionally biased region" description="Low complexity" evidence="9">
    <location>
        <begin position="1"/>
        <end position="47"/>
    </location>
</feature>
<keyword evidence="5" id="KW-0255">Endonuclease</keyword>
<organism evidence="12 13">
    <name type="scientific">Dorcoceras hygrometricum</name>
    <dbReference type="NCBI Taxonomy" id="472368"/>
    <lineage>
        <taxon>Eukaryota</taxon>
        <taxon>Viridiplantae</taxon>
        <taxon>Streptophyta</taxon>
        <taxon>Embryophyta</taxon>
        <taxon>Tracheophyta</taxon>
        <taxon>Spermatophyta</taxon>
        <taxon>Magnoliopsida</taxon>
        <taxon>eudicotyledons</taxon>
        <taxon>Gunneridae</taxon>
        <taxon>Pentapetalae</taxon>
        <taxon>asterids</taxon>
        <taxon>lamiids</taxon>
        <taxon>Lamiales</taxon>
        <taxon>Gesneriaceae</taxon>
        <taxon>Didymocarpoideae</taxon>
        <taxon>Trichosporeae</taxon>
        <taxon>Loxocarpinae</taxon>
        <taxon>Dorcoceras</taxon>
    </lineage>
</organism>
<keyword evidence="4" id="KW-0540">Nuclease</keyword>
<evidence type="ECO:0000259" key="11">
    <source>
        <dbReference type="PROSITE" id="PS50878"/>
    </source>
</evidence>
<accession>A0A2Z7CQP5</accession>
<dbReference type="GO" id="GO:0008270">
    <property type="term" value="F:zinc ion binding"/>
    <property type="evidence" value="ECO:0007669"/>
    <property type="project" value="UniProtKB-KW"/>
</dbReference>
<dbReference type="Pfam" id="PF17917">
    <property type="entry name" value="RT_RNaseH"/>
    <property type="match status" value="1"/>
</dbReference>
<dbReference type="Proteomes" id="UP000250235">
    <property type="component" value="Unassembled WGS sequence"/>
</dbReference>
<feature type="domain" description="CCHC-type" evidence="10">
    <location>
        <begin position="100"/>
        <end position="114"/>
    </location>
</feature>
<evidence type="ECO:0000256" key="1">
    <source>
        <dbReference type="ARBA" id="ARBA00012493"/>
    </source>
</evidence>
<keyword evidence="8" id="KW-0479">Metal-binding</keyword>
<dbReference type="SUPFAM" id="SSF50630">
    <property type="entry name" value="Acid proteases"/>
    <property type="match status" value="1"/>
</dbReference>
<keyword evidence="8" id="KW-0863">Zinc-finger</keyword>
<keyword evidence="3" id="KW-0548">Nucleotidyltransferase</keyword>
<dbReference type="EC" id="2.7.7.49" evidence="1"/>
<dbReference type="SUPFAM" id="SSF56672">
    <property type="entry name" value="DNA/RNA polymerases"/>
    <property type="match status" value="1"/>
</dbReference>
<sequence length="846" mass="94937">MKSRSACRAQVAQAVQGGRPAGQGAQSSQSSQSAHFPQQQVAQQSGRQRFRPRGQQFKKKSGSGSSGSGSSSSSGSRAEFCGFCGGKHSSTQCVGVQGYCNLCGQYGHFARVCPTAGAQQTAAQPQGRGVQSRGRSQQFQQPRFGEAPFRPFQQPGPSRFGQSSQPFFPGPQQAQVNAFTREQAEETPSRVIGGTCLVFDFPARVLFDTGASHSFISDSFVVEHGLCTVPLSDVGSVSTPGGVNLFSQEILLDGVLRFGEHALLANLIHLMLWDFDCIVGMDVLSNYRASVDCFHGIVRFRPLSGEKWDFYGQDSRSKIPLVSTMEMFSLLSLGNAGFLIYALDASSSSSVQLSDVPVVRHFPDVFPEEIPGFPPRREIDFSIELVSGTVPISRAPYRLAPAELRELKVQLDDLLEKGFIRPSMSPWGAPILFVKKKDGSMRMCIDFRQLNKVTVKNKYPLPRIDDLFDQLQGSAVYSKIDLRSGYHQLRVRDQDVAKTAFRTRYEHFEFLVMPFGLTNAPAVFMDLMNRVFREFIDQYVIVFIDDILVYSKTLREHKEHLEMVLLRLREQQLYAKFSKCEFWLQRIVFLGHVISADGISVDPSKVDAVLNWERSRNVSEIRSFLGLAGYYRRFIEGFSSIAKPMTQLTQKDKQFVWTEQCENAFQLLKEKLTTAPVLALPSGSGGFVVCSDASLNGLGCVLMQNGRVIAYASRQLKPHETRYPVHDMELAAVVFALKIWRHYLYGEQFVVYSDHKSLQYLFSQPDLNMRQRRWMELLKDFDYEIKYQPGKSNVVADALSRKASEMLASLYISKDQEHLNTTGWRLSSIRAASEDRSVNPRVEVES</sequence>
<evidence type="ECO:0000256" key="8">
    <source>
        <dbReference type="PROSITE-ProRule" id="PRU00047"/>
    </source>
</evidence>
<dbReference type="InterPro" id="IPR041373">
    <property type="entry name" value="RT_RNaseH"/>
</dbReference>
<dbReference type="Gene3D" id="4.10.60.10">
    <property type="entry name" value="Zinc finger, CCHC-type"/>
    <property type="match status" value="1"/>
</dbReference>
<dbReference type="GO" id="GO:0003676">
    <property type="term" value="F:nucleic acid binding"/>
    <property type="evidence" value="ECO:0007669"/>
    <property type="project" value="InterPro"/>
</dbReference>
<proteinExistence type="predicted"/>
<dbReference type="Gene3D" id="3.30.70.270">
    <property type="match status" value="2"/>
</dbReference>
<dbReference type="Gene3D" id="3.10.10.10">
    <property type="entry name" value="HIV Type 1 Reverse Transcriptase, subunit A, domain 1"/>
    <property type="match status" value="1"/>
</dbReference>
<gene>
    <name evidence="12" type="ORF">F511_27483</name>
</gene>
<evidence type="ECO:0000256" key="5">
    <source>
        <dbReference type="ARBA" id="ARBA00022759"/>
    </source>
</evidence>
<dbReference type="GO" id="GO:0006508">
    <property type="term" value="P:proteolysis"/>
    <property type="evidence" value="ECO:0007669"/>
    <property type="project" value="InterPro"/>
</dbReference>
<dbReference type="CDD" id="cd01647">
    <property type="entry name" value="RT_LTR"/>
    <property type="match status" value="1"/>
</dbReference>
<dbReference type="PROSITE" id="PS50878">
    <property type="entry name" value="RT_POL"/>
    <property type="match status" value="1"/>
</dbReference>
<dbReference type="InterPro" id="IPR021109">
    <property type="entry name" value="Peptidase_aspartic_dom_sf"/>
</dbReference>
<feature type="region of interest" description="Disordered" evidence="9">
    <location>
        <begin position="145"/>
        <end position="167"/>
    </location>
</feature>
<evidence type="ECO:0000256" key="7">
    <source>
        <dbReference type="ARBA" id="ARBA00022918"/>
    </source>
</evidence>
<evidence type="ECO:0000313" key="12">
    <source>
        <dbReference type="EMBL" id="KZV49400.1"/>
    </source>
</evidence>
<keyword evidence="8" id="KW-0862">Zinc</keyword>
<dbReference type="Pfam" id="PF08284">
    <property type="entry name" value="RVP_2"/>
    <property type="match status" value="1"/>
</dbReference>
<dbReference type="InterPro" id="IPR050951">
    <property type="entry name" value="Retrovirus_Pol_polyprotein"/>
</dbReference>
<evidence type="ECO:0000256" key="3">
    <source>
        <dbReference type="ARBA" id="ARBA00022695"/>
    </source>
</evidence>
<dbReference type="Pfam" id="PF00078">
    <property type="entry name" value="RVT_1"/>
    <property type="match status" value="1"/>
</dbReference>
<dbReference type="InterPro" id="IPR036397">
    <property type="entry name" value="RNaseH_sf"/>
</dbReference>
<dbReference type="PROSITE" id="PS50158">
    <property type="entry name" value="ZF_CCHC"/>
    <property type="match status" value="1"/>
</dbReference>
<dbReference type="Gene3D" id="2.40.70.10">
    <property type="entry name" value="Acid Proteases"/>
    <property type="match status" value="1"/>
</dbReference>
<dbReference type="GO" id="GO:0003964">
    <property type="term" value="F:RNA-directed DNA polymerase activity"/>
    <property type="evidence" value="ECO:0007669"/>
    <property type="project" value="UniProtKB-KW"/>
</dbReference>